<dbReference type="FunFam" id="1.20.920.20:FF:000002">
    <property type="entry name" value="Cytoplasmic dynein 1 heavy chain"/>
    <property type="match status" value="1"/>
</dbReference>
<dbReference type="InterPro" id="IPR013602">
    <property type="entry name" value="Dynein_heavy_linker"/>
</dbReference>
<dbReference type="GO" id="GO:0030473">
    <property type="term" value="P:nuclear migration along microtubule"/>
    <property type="evidence" value="ECO:0007669"/>
    <property type="project" value="UniProtKB-ARBA"/>
</dbReference>
<dbReference type="GO" id="GO:0051959">
    <property type="term" value="F:dynein light intermediate chain binding"/>
    <property type="evidence" value="ECO:0007669"/>
    <property type="project" value="InterPro"/>
</dbReference>
<dbReference type="InterPro" id="IPR024743">
    <property type="entry name" value="Dynein_HC_stalk"/>
</dbReference>
<dbReference type="InterPro" id="IPR003593">
    <property type="entry name" value="AAA+_ATPase"/>
</dbReference>
<dbReference type="FunFam" id="3.40.50.300:FF:000996">
    <property type="entry name" value="Cytoplasmic dynein heavy chain"/>
    <property type="match status" value="1"/>
</dbReference>
<organism evidence="19 20">
    <name type="scientific">Cyberlindnera jadinii (strain ATCC 18201 / CBS 1600 / BCRC 20928 / JCM 3617 / NBRC 0987 / NRRL Y-1542)</name>
    <name type="common">Torula yeast</name>
    <name type="synonym">Candida utilis</name>
    <dbReference type="NCBI Taxonomy" id="983966"/>
    <lineage>
        <taxon>Eukaryota</taxon>
        <taxon>Fungi</taxon>
        <taxon>Dikarya</taxon>
        <taxon>Ascomycota</taxon>
        <taxon>Saccharomycotina</taxon>
        <taxon>Saccharomycetes</taxon>
        <taxon>Phaffomycetales</taxon>
        <taxon>Phaffomycetaceae</taxon>
        <taxon>Cyberlindnera</taxon>
    </lineage>
</organism>
<dbReference type="InterPro" id="IPR035706">
    <property type="entry name" value="AAA_9"/>
</dbReference>
<dbReference type="PANTHER" id="PTHR45703">
    <property type="entry name" value="DYNEIN HEAVY CHAIN"/>
    <property type="match status" value="1"/>
</dbReference>
<dbReference type="Pfam" id="PF08385">
    <property type="entry name" value="DHC_N1"/>
    <property type="match status" value="1"/>
</dbReference>
<dbReference type="Pfam" id="PF22597">
    <property type="entry name" value="DYN_lid"/>
    <property type="match status" value="1"/>
</dbReference>
<dbReference type="GO" id="GO:0005868">
    <property type="term" value="C:cytoplasmic dynein complex"/>
    <property type="evidence" value="ECO:0007669"/>
    <property type="project" value="UniProtKB-ARBA"/>
</dbReference>
<comment type="similarity">
    <text evidence="2">Belongs to the dynein heavy chain family.</text>
</comment>
<dbReference type="EMBL" id="KV453925">
    <property type="protein sequence ID" value="ODV76402.1"/>
    <property type="molecule type" value="Genomic_DNA"/>
</dbReference>
<dbReference type="Gene3D" id="3.20.180.20">
    <property type="entry name" value="Dynein heavy chain, N-terminal domain 2"/>
    <property type="match status" value="1"/>
</dbReference>
<dbReference type="InterPro" id="IPR027417">
    <property type="entry name" value="P-loop_NTPase"/>
</dbReference>
<keyword evidence="11" id="KW-0243">Dynein</keyword>
<dbReference type="Pfam" id="PF12774">
    <property type="entry name" value="AAA_6"/>
    <property type="match status" value="1"/>
</dbReference>
<accession>A0A1E4SAG9</accession>
<evidence type="ECO:0000256" key="17">
    <source>
        <dbReference type="SAM" id="Coils"/>
    </source>
</evidence>
<evidence type="ECO:0000256" key="1">
    <source>
        <dbReference type="ARBA" id="ARBA00004245"/>
    </source>
</evidence>
<protein>
    <recommendedName>
        <fullName evidence="4">Dynein heavy chain, cytoplasmic</fullName>
    </recommendedName>
    <alternativeName>
        <fullName evidence="15">Dynein heavy chain, cytosolic</fullName>
    </alternativeName>
</protein>
<keyword evidence="10" id="KW-0067">ATP-binding</keyword>
<dbReference type="InterPro" id="IPR054354">
    <property type="entry name" value="DYNC2H1-like_lid"/>
</dbReference>
<dbReference type="Pfam" id="PF03028">
    <property type="entry name" value="Dynein_heavy"/>
    <property type="match status" value="1"/>
</dbReference>
<dbReference type="InterPro" id="IPR024317">
    <property type="entry name" value="Dynein_heavy_chain_D4_dom"/>
</dbReference>
<evidence type="ECO:0000256" key="9">
    <source>
        <dbReference type="ARBA" id="ARBA00022741"/>
    </source>
</evidence>
<feature type="domain" description="AAA+ ATPase" evidence="18">
    <location>
        <begin position="2376"/>
        <end position="2530"/>
    </location>
</feature>
<evidence type="ECO:0000256" key="16">
    <source>
        <dbReference type="ARBA" id="ARBA00053342"/>
    </source>
</evidence>
<dbReference type="PANTHER" id="PTHR45703:SF36">
    <property type="entry name" value="DYNEIN HEAVY CHAIN, CYTOPLASMIC"/>
    <property type="match status" value="1"/>
</dbReference>
<evidence type="ECO:0000256" key="11">
    <source>
        <dbReference type="ARBA" id="ARBA00023017"/>
    </source>
</evidence>
<reference evidence="19 20" key="1">
    <citation type="journal article" date="2016" name="Proc. Natl. Acad. Sci. U.S.A.">
        <title>Comparative genomics of biotechnologically important yeasts.</title>
        <authorList>
            <person name="Riley R."/>
            <person name="Haridas S."/>
            <person name="Wolfe K.H."/>
            <person name="Lopes M.R."/>
            <person name="Hittinger C.T."/>
            <person name="Goeker M."/>
            <person name="Salamov A.A."/>
            <person name="Wisecaver J.H."/>
            <person name="Long T.M."/>
            <person name="Calvey C.H."/>
            <person name="Aerts A.L."/>
            <person name="Barry K.W."/>
            <person name="Choi C."/>
            <person name="Clum A."/>
            <person name="Coughlan A.Y."/>
            <person name="Deshpande S."/>
            <person name="Douglass A.P."/>
            <person name="Hanson S.J."/>
            <person name="Klenk H.-P."/>
            <person name="LaButti K.M."/>
            <person name="Lapidus A."/>
            <person name="Lindquist E.A."/>
            <person name="Lipzen A.M."/>
            <person name="Meier-Kolthoff J.P."/>
            <person name="Ohm R.A."/>
            <person name="Otillar R.P."/>
            <person name="Pangilinan J.L."/>
            <person name="Peng Y."/>
            <person name="Rokas A."/>
            <person name="Rosa C.A."/>
            <person name="Scheuner C."/>
            <person name="Sibirny A.A."/>
            <person name="Slot J.C."/>
            <person name="Stielow J.B."/>
            <person name="Sun H."/>
            <person name="Kurtzman C.P."/>
            <person name="Blackwell M."/>
            <person name="Grigoriev I.V."/>
            <person name="Jeffries T.W."/>
        </authorList>
    </citation>
    <scope>NUCLEOTIDE SEQUENCE [LARGE SCALE GENOMIC DNA]</scope>
    <source>
        <strain evidence="20">ATCC 18201 / CBS 1600 / BCRC 20928 / JCM 3617 / NBRC 0987 / NRRL Y-1542</strain>
    </source>
</reference>
<dbReference type="Pfam" id="PF08393">
    <property type="entry name" value="DHC_N2"/>
    <property type="match status" value="1"/>
</dbReference>
<dbReference type="InterPro" id="IPR043157">
    <property type="entry name" value="Dynein_AAA1S"/>
</dbReference>
<feature type="domain" description="AAA+ ATPase" evidence="18">
    <location>
        <begin position="1748"/>
        <end position="1885"/>
    </location>
</feature>
<dbReference type="GO" id="GO:1902850">
    <property type="term" value="P:microtubule cytoskeleton organization involved in mitosis"/>
    <property type="evidence" value="ECO:0007669"/>
    <property type="project" value="UniProtKB-ARBA"/>
</dbReference>
<evidence type="ECO:0000256" key="3">
    <source>
        <dbReference type="ARBA" id="ARBA00011655"/>
    </source>
</evidence>
<dbReference type="Gene3D" id="1.10.287.2620">
    <property type="match status" value="1"/>
</dbReference>
<keyword evidence="14" id="KW-0206">Cytoskeleton</keyword>
<evidence type="ECO:0000256" key="13">
    <source>
        <dbReference type="ARBA" id="ARBA00023175"/>
    </source>
</evidence>
<dbReference type="GO" id="GO:0005524">
    <property type="term" value="F:ATP binding"/>
    <property type="evidence" value="ECO:0007669"/>
    <property type="project" value="UniProtKB-KW"/>
</dbReference>
<comment type="subcellular location">
    <subcellularLocation>
        <location evidence="1">Cytoplasm</location>
        <location evidence="1">Cytoskeleton</location>
    </subcellularLocation>
</comment>
<dbReference type="SMART" id="SM00382">
    <property type="entry name" value="AAA"/>
    <property type="match status" value="4"/>
</dbReference>
<dbReference type="Gene3D" id="1.10.8.710">
    <property type="match status" value="1"/>
</dbReference>
<feature type="coiled-coil region" evidence="17">
    <location>
        <begin position="2980"/>
        <end position="3025"/>
    </location>
</feature>
<dbReference type="GO" id="GO:0008569">
    <property type="term" value="F:minus-end-directed microtubule motor activity"/>
    <property type="evidence" value="ECO:0007669"/>
    <property type="project" value="InterPro"/>
</dbReference>
<dbReference type="GeneID" id="30988547"/>
<name>A0A1E4SAG9_CYBJN</name>
<keyword evidence="13" id="KW-0505">Motor protein</keyword>
<dbReference type="OrthoDB" id="447173at2759"/>
<dbReference type="GO" id="GO:0000741">
    <property type="term" value="P:karyogamy"/>
    <property type="evidence" value="ECO:0007669"/>
    <property type="project" value="UniProtKB-KW"/>
</dbReference>
<evidence type="ECO:0000313" key="19">
    <source>
        <dbReference type="EMBL" id="ODV76402.1"/>
    </source>
</evidence>
<comment type="function">
    <text evidence="16">Cytoplasmic dynein acts as a motor for the intracellular retrograde motility of vesicles and organelles along microtubules. Dynein has ATPase activity; the force-producing power stroke is thought to occur on release of ADP. Required to maintain uniform nuclear distribution in hyphae. May play an important role in the proper orientation of the mitotic spindle into the budding daughter cell yeast. Probably required for normal progression of the cell cycle.</text>
</comment>
<evidence type="ECO:0000256" key="2">
    <source>
        <dbReference type="ARBA" id="ARBA00008887"/>
    </source>
</evidence>
<evidence type="ECO:0000256" key="6">
    <source>
        <dbReference type="ARBA" id="ARBA00022490"/>
    </source>
</evidence>
<dbReference type="GO" id="GO:0005938">
    <property type="term" value="C:cell cortex"/>
    <property type="evidence" value="ECO:0007669"/>
    <property type="project" value="UniProtKB-ARBA"/>
</dbReference>
<dbReference type="Gene3D" id="3.40.50.300">
    <property type="entry name" value="P-loop containing nucleotide triphosphate hydrolases"/>
    <property type="match status" value="5"/>
</dbReference>
<dbReference type="InterPro" id="IPR026983">
    <property type="entry name" value="DHC"/>
</dbReference>
<keyword evidence="20" id="KW-1185">Reference proteome</keyword>
<dbReference type="GO" id="GO:0000070">
    <property type="term" value="P:mitotic sister chromatid segregation"/>
    <property type="evidence" value="ECO:0007669"/>
    <property type="project" value="UniProtKB-ARBA"/>
</dbReference>
<dbReference type="Gene3D" id="6.10.140.1060">
    <property type="match status" value="1"/>
</dbReference>
<gene>
    <name evidence="19" type="ORF">CYBJADRAFT_165687</name>
</gene>
<dbReference type="RefSeq" id="XP_020073441.1">
    <property type="nucleotide sequence ID" value="XM_020214151.1"/>
</dbReference>
<dbReference type="InterPro" id="IPR013594">
    <property type="entry name" value="Dynein_heavy_tail"/>
</dbReference>
<dbReference type="Pfam" id="PF12777">
    <property type="entry name" value="MT"/>
    <property type="match status" value="1"/>
</dbReference>
<dbReference type="STRING" id="983966.A0A1E4SAG9"/>
<dbReference type="Gene3D" id="1.20.140.100">
    <property type="entry name" value="Dynein heavy chain, N-terminal domain 2"/>
    <property type="match status" value="1"/>
</dbReference>
<dbReference type="GO" id="GO:0000235">
    <property type="term" value="C:astral microtubule"/>
    <property type="evidence" value="ECO:0007669"/>
    <property type="project" value="UniProtKB-ARBA"/>
</dbReference>
<dbReference type="Gene3D" id="1.10.8.1220">
    <property type="match status" value="1"/>
</dbReference>
<sequence length="4087" mass="463476">MEETPPSKVIPTTSFVSYLFNLCKALQGAQSEDIGNFHTEDVTETVTEFVNQSLAASLFISKLDDGSWCVGATLEAVHGRPVSTLVVVKEKGAIVESKPLQSQVQVLNLPSTGSSFETLNSLISVGVGSFFTGVTLNNTTDMVATTKKKINELALSFQSLNHMVGVLDLNLTMHPIIKEAVANGASVDNYTEFIPEAVLTDSSFLNSIQAIVNDWVKSIQAVTRMERDVSDGSALDEANFWLTMESSLASINSQLNSTGVLLTLEVLKYAKRYHATVSFMSDVGIKDAISTTADYNKLMKDIPLQELVIAESPSRIQEALILIFNHLKKLRGTSYPIRRALPFVEAISSDLVHKLQPLLSHLMELDYEAFTAETKEIYSVFETWDRCTKEFTNLARELLRKREEKFIFVKVNSKTTFLKDRLDEVVTFRKAHQNFSYSLGHLNLLESELDDAYMKMKHVNVFTNDKSWDIAKQGYEKKIQLIEYTITDELRSELEKLSNSDLMFEVFQKYQDLLNRPRIRGAVQEYQSQLLESVSDEISHLQRNFTSRHNPEALASCRDFPYISYILLWAKCMENKLNYLTDKIELVLGKDWSSYAEGKKIYTETMVFKKKLNFENIFENWIKTASEYNLEGVILSNSGTDVEEISVNFDQSLMVFYKEVRALALQKFAIPHPVMVNAKRLRKLYPHAVILKESFELLPSILKTLESLNDVQVLVDEDKAKVYALIQACSNVTWEGLSQAQDLHEIDAASDDDDDLEIVLSVESSISSLFNKSEILSRYHDEIETCIQHISMSDLTTTMVSSHVSSLQSIIDSLSNDGFQNLEKLVFLLNKRLVAVLVNRFKLFKLDTFTSEHSINIVDSLDVVPPLENHRLRMVDTVYSCLRSTLQQTALYITSLDRNGTLPCLDFSDCLPDLTAHVDLLLGQLDDDIYSASQFVTQWYQFEILRDANIEAIVSDISLDEWLNLLDELRSSKTFFDSVDTFKTFGEIRINFADARSHVLSKFNLWNKELLEAFGRFVGGYNHLLVTETRKSITSLEGCDLNLSSVTDLIHTVTTVQDKKQSYDELKASIAKLTFAEGILHKSLTKLPDDFVFVDQVQTNVDVLEQLIDNLSSALISNSGAINKAIENECGRLQKTIMETNDSWLKIKPSDDVESPEVALNQLDMIEKSLIALDSKRSKLVEACNLLGLPVIITHDLSGVLEELADLKSVWGSLRSLWSSLSDLKNMAWSSLKPRSLKKLLDDLLTSAKSMPVRIRQHKPFQKFLSTITELLHSQKILISLKEDFVKERHIKSIFKQLGVPPPLELTLGDIWSLNLTLHESVVKSTIDLANSERAIEEELQKIKDVWEAQTFDYFEKKGHSLIKNFPVLLQLSSEHISSLTSMRNSPVFKTFENDILHWETTLNTFYQIVDIWILVQRQWIDLEGVFDIESGIRKLLPLEYNRFHAVSSEYQIVLKKIHRAPLAIDTSSMEDILGTFERLSEALVRVSKALSDFLEKQRELCARLYFVGNDDLIDMIANKQNVGNHLKKMFAGVSNITYNESGDIIEAVTASNGEVLNLQDPISLHQYPRLDEWLNRLELEIKLTLSALLNKSLSYFNPEEVMSWYSSYPVQIMILTLQVWWSRNVELAISNDSLPSVHKVLIELLNTITQECEPSTKKASLIIELVHQKDVVEALLETKHLTAKSFQWLKQQRFYFDSSSDPLRSLCVVQNSKSIIYGFEYLGEIDKLVYTPLLNNCFISMTSAVDQGLGGALFGPAGTGKTESIKCLGHNLGKMVFVFNCDESFDFQAISRLLSGICQIGGFGCFDEFNRLEKNILSAVSSQLQNIELSIKGGSKTVNLLNKETTLAEGTGIFVTMNPEYSGRTELPDNLKKLFRQFSVQRPDSEIISSVLLRARGFVDADKVAASVVQLFRELSQNSSQQKHYDFGLRALKSCLEHCATIKTLTADASIINIVVKAMNEMILPRLVPEDVEVYESIKSKIFEDFNDLLIDDDFKNAVKSVATSQNLFCNDQWLKKSLQLYKIQQSKQGVILVGEAGCGKTVLWKTLLKALSLKSHYTHYCIDPKVVNKTELFGWLDPITREWTDGIFTSIIRKLNDNLRGQEQTNCWIVFDGDIDPIWVETLNSVLDDNKVLTLPNGERLPIPPEVRFLFEVSNLEHATPATISRCGMVWMESGLVSTDGVVNYELCNFLSKPIEKLNIMGHEIDEFLNSYASYLRTSLVNLEDILNFCLTEIPGVMWTSKLMMVHSLFIFIRSLIYQVISEEIDPPVLTTEYFKRSLILALTWALVGNASSTYKMKFINWLASSQEFKFDFPTETDKNVLDYELNIDGSWESLISKVVEEPLDANAISNPNTVIETVDTLRHRHIVYSVLQQKMSLILCGPPGSGKTMTLYSALREAPDIDLCNMNFSKDTTPTSVLRSLEQFCEYKQTPEGIIFRPKIRGKSVVLFADEINLPRKDDYGTQPVISFLRSLVEKNGFWRTKHMQWVRLVDIQFVGACNPPTDIGRVELSPRFLWHLPVIMVDHPGPISLVQIYTTFNTSILKIVPQLSGYSKDLTGAMLAVYNRTISHMGFKRSHYIYSPRELTRWIRGIYSALRPNENIQLADLVRLWAHEGLRLFSDRLVEEDEKSWTWKLLHDVAAEFFPMSDLNETLKRPILYSDWLSLTYDPVSPIDITNFIRERLNVFSDEVLDTELILYTNAVDHILRIDRVLKQPQGHLILVGPSSSGKTTLTKFVAWINGLKIHQLSVRRNYTLSDFDNTLKVLLKKAGIQAEKICLIVDESTILESSFLERMNSLLANSQIQEIFEQDEYTMLLNACREQINSRGLLLDTDDEVYSWFTEQISANLHVVFTISEPDNARASSIIASPALFNRCVLNWMGQWSEESIIDVIKELLRTVAIDNSTYEKPLNYNANSLVRVDTYRDAVLDCILYIHKQSSTKSPGKLIELVKNFVKIYDTKGTDLSSHQAHINSGLVKLKETMIRVKSLKDDLTQKEKSLLSKEAEARATLDKILSEQNEAERKQEASIEIQAILEKQDAYIEERRKIVMEDLALAEPAVLEARRGVQNIKKQHLTELRSMSTPPAMVQLVLESVCVLLGYQVQTWRDVQSVIRKDDFIASIVTFDCERQVSEDVRQFMSEQYLSRPDYNYAAAERASKACGPLLQWVEAQIKYAVVLGKIGPLRQEVELLEQESNKTEARLMAADDMIRELSESINKYKVDYSVLIRETENIKANMTSVELSMKRSVELVESLSSERERWVKSIKDFDIKYLNLCGSALLAAACVTHSGALDQKSRLSFVKSCKEYLSCAGVTFDKDFKLTSFLNTPSNLLHWQENGLPNDDIFMENITILETTSKTPFIIDPYGNILECLSSKMAPKKMTTTSFLDDGFTRTLENSLRFGGCLVIQDAEYFDPIIAPLLNGDFHKVGGRTIVTFGDKDIDCSKTFELFLHTRNTTIKPVPFVSTRTSIIDFTITDSSLISRSLNMTLSSEAPEVEEKRVEIIKLEGEYKVRLKELEESLLTSLSESKDDLLSNTSLIETLETLKKEAFVIETKIQETDEVMEKVNDIAVQYDMFVRNVVLVYGILCQLTSLDQFYQISLSSFISCIGKVLAVPRGSSQKTRTLQLVDELYRETFSCVSVSLKNKDILVFGLSLSLLYLSETDGVLFARFSAKLLIGVTSVDHDVIREAFDLLSIKVDQSTVDDLFERAQMSDIDASLEEFKPFIRILFSKDESFEDAIAALSSNMHNGGSPFTSKYTFGDIVYSNSGKPIIMGSTSGFDASSKVRALATESGKNLKIISMGSKESAELATRELVSYCKTGTWLLIQNVQTSQHWLQYLEKRLENLVLSDDFRLFLTCDCDSDMPSTLLRSSQILVFENPPGVKTVMKEYFALFSARDGLSVPQEKSYVFFLLSWYHTLIQEASRFVPATLSKNYHFDDSDFEGALFVIDRWFETVYPGRTSVSPEKIDWLAIQTLVTDIIYGGKVTSTTDLHYLKCLGEKLLTMGAFEDSFNMIENDITSPSGLRLLQPQEKSLESYEDWINNLPDLEPPSWLGLERVVEIEMTKKKNIATISQASELFESVIT</sequence>
<keyword evidence="6" id="KW-0963">Cytoplasm</keyword>
<evidence type="ECO:0000259" key="18">
    <source>
        <dbReference type="SMART" id="SM00382"/>
    </source>
</evidence>
<dbReference type="FunFam" id="3.40.50.300:FF:002357">
    <property type="entry name" value="Glutathione S-transferase class-mu 26 kDa isozyme"/>
    <property type="match status" value="1"/>
</dbReference>
<dbReference type="Pfam" id="PF12775">
    <property type="entry name" value="AAA_7"/>
    <property type="match status" value="1"/>
</dbReference>
<dbReference type="InterPro" id="IPR004273">
    <property type="entry name" value="Dynein_heavy_D6_P-loop"/>
</dbReference>
<dbReference type="Pfam" id="PF17852">
    <property type="entry name" value="Dynein_AAA_lid"/>
    <property type="match status" value="1"/>
</dbReference>
<keyword evidence="9" id="KW-0547">Nucleotide-binding</keyword>
<keyword evidence="7" id="KW-0493">Microtubule</keyword>
<dbReference type="Gene3D" id="1.20.920.20">
    <property type="match status" value="1"/>
</dbReference>
<dbReference type="Pfam" id="PF18198">
    <property type="entry name" value="AAA_lid_11"/>
    <property type="match status" value="1"/>
</dbReference>
<dbReference type="SUPFAM" id="SSF52540">
    <property type="entry name" value="P-loop containing nucleoside triphosphate hydrolases"/>
    <property type="match status" value="4"/>
</dbReference>
<dbReference type="OMA" id="NERQMTR"/>
<dbReference type="CDD" id="cd00009">
    <property type="entry name" value="AAA"/>
    <property type="match status" value="1"/>
</dbReference>
<dbReference type="InterPro" id="IPR042228">
    <property type="entry name" value="Dynein_linker_3"/>
</dbReference>
<dbReference type="Proteomes" id="UP000094389">
    <property type="component" value="Unassembled WGS sequence"/>
</dbReference>
<evidence type="ECO:0000256" key="5">
    <source>
        <dbReference type="ARBA" id="ARBA00022459"/>
    </source>
</evidence>
<evidence type="ECO:0000256" key="8">
    <source>
        <dbReference type="ARBA" id="ARBA00022737"/>
    </source>
</evidence>
<evidence type="ECO:0000256" key="10">
    <source>
        <dbReference type="ARBA" id="ARBA00022840"/>
    </source>
</evidence>
<dbReference type="InterPro" id="IPR042219">
    <property type="entry name" value="AAA_lid_11_sf"/>
</dbReference>
<dbReference type="Pfam" id="PF12780">
    <property type="entry name" value="AAA_8"/>
    <property type="match status" value="1"/>
</dbReference>
<feature type="domain" description="AAA+ ATPase" evidence="18">
    <location>
        <begin position="2028"/>
        <end position="2159"/>
    </location>
</feature>
<keyword evidence="5" id="KW-0415">Karyogamy</keyword>
<dbReference type="Pfam" id="PF12781">
    <property type="entry name" value="AAA_9"/>
    <property type="match status" value="1"/>
</dbReference>
<dbReference type="InterPro" id="IPR042222">
    <property type="entry name" value="Dynein_2_N"/>
</dbReference>
<dbReference type="InterPro" id="IPR035699">
    <property type="entry name" value="AAA_6"/>
</dbReference>
<feature type="domain" description="AAA+ ATPase" evidence="18">
    <location>
        <begin position="2717"/>
        <end position="2873"/>
    </location>
</feature>
<evidence type="ECO:0000256" key="15">
    <source>
        <dbReference type="ARBA" id="ARBA00033439"/>
    </source>
</evidence>
<dbReference type="InterPro" id="IPR041658">
    <property type="entry name" value="AAA_lid_11"/>
</dbReference>
<keyword evidence="8" id="KW-0677">Repeat</keyword>
<evidence type="ECO:0000256" key="12">
    <source>
        <dbReference type="ARBA" id="ARBA00023054"/>
    </source>
</evidence>
<evidence type="ECO:0000256" key="4">
    <source>
        <dbReference type="ARBA" id="ARBA00022197"/>
    </source>
</evidence>
<comment type="subunit">
    <text evidence="3">Consists of at least two heavy chains and a number of intermediate and light chains.</text>
</comment>
<dbReference type="Gene3D" id="1.20.58.1120">
    <property type="match status" value="1"/>
</dbReference>
<keyword evidence="12 17" id="KW-0175">Coiled coil</keyword>
<dbReference type="GO" id="GO:0045505">
    <property type="term" value="F:dynein intermediate chain binding"/>
    <property type="evidence" value="ECO:0007669"/>
    <property type="project" value="InterPro"/>
</dbReference>
<evidence type="ECO:0000313" key="20">
    <source>
        <dbReference type="Proteomes" id="UP000094389"/>
    </source>
</evidence>
<dbReference type="Gene3D" id="1.10.472.130">
    <property type="match status" value="1"/>
</dbReference>
<dbReference type="Gene3D" id="1.20.920.30">
    <property type="match status" value="1"/>
</dbReference>
<evidence type="ECO:0000256" key="14">
    <source>
        <dbReference type="ARBA" id="ARBA00023212"/>
    </source>
</evidence>
<proteinExistence type="inferred from homology"/>
<evidence type="ECO:0000256" key="7">
    <source>
        <dbReference type="ARBA" id="ARBA00022701"/>
    </source>
</evidence>
<dbReference type="Gene3D" id="1.10.8.720">
    <property type="entry name" value="Region D6 of dynein motor"/>
    <property type="match status" value="1"/>
</dbReference>
<dbReference type="InterPro" id="IPR041466">
    <property type="entry name" value="Dynein_AAA5_ext"/>
</dbReference>
<dbReference type="GO" id="GO:0005816">
    <property type="term" value="C:spindle pole body"/>
    <property type="evidence" value="ECO:0007669"/>
    <property type="project" value="UniProtKB-ARBA"/>
</dbReference>